<proteinExistence type="inferred from homology"/>
<dbReference type="PANTHER" id="PTHR47447">
    <property type="entry name" value="OS03G0856100 PROTEIN"/>
    <property type="match status" value="1"/>
</dbReference>
<evidence type="ECO:0000256" key="3">
    <source>
        <dbReference type="ARBA" id="ARBA00044493"/>
    </source>
</evidence>
<dbReference type="Pfam" id="PF13041">
    <property type="entry name" value="PPR_2"/>
    <property type="match status" value="1"/>
</dbReference>
<keyword evidence="7" id="KW-1185">Reference proteome</keyword>
<feature type="repeat" description="PPR" evidence="5">
    <location>
        <begin position="419"/>
        <end position="453"/>
    </location>
</feature>
<dbReference type="Gene3D" id="1.25.40.10">
    <property type="entry name" value="Tetratricopeptide repeat domain"/>
    <property type="match status" value="3"/>
</dbReference>
<sequence>MHRSLITRLIRTNNKCPISMTVHYSTRPTIPLRRYTVNTPKPTTPTTATAEATQSTITSHEPTIQAYRQKLNQGSKDIWQRYEQITKLGLASQLSRHDFVQLRSNLWNTSKNRWGAEDRILQVLNDMKQLGYEWGILEYNELFMVKLYQARHQDILDTFNHSDIFQKGKLRLSVGSFNVLLAAYLQLNMEKEAIQLIKEAHERWGVHPDIRDFQRTMHRCMPRNTTIGKKARELISQHAFDNVEILKSNLIHLFNKRMFGDARWIYANIVKHKKYDDVSVYQVLIKGFLDGKSPRDATTIYDEMRQTTGLGPNGAICVSMLAIYAAKRDVTQAEQIVKDTVAGGYALDELVYNQLIRVYLKARMAHKAFQIFEFIQRDPTLKVNDVILNTMIDGLVINKELEAAKILYRQMLDSHIRPDMVTYNTLLKGFIRVADYPAALDVISDMYKYKCEPDTVTFTTLLDGIFANKQPKTAQDMLNYLHQTGMQPNIYTFNAVISKFIQNQQLTEAEHAIEAMRKPPYHLKPTIHTYTNLLQGYVATNDLTKAMWTFQNIVKSDHMRPDRASYHFIICAFLNHDRLEDAMTCLLRMRKDKCLPTKDTWGIMLDECIRRKDWTTGAIVIKELEASGFSIQSGALRRAYATIKDRIA</sequence>
<reference evidence="6" key="1">
    <citation type="journal article" date="2022" name="IScience">
        <title>Evolution of zygomycete secretomes and the origins of terrestrial fungal ecologies.</title>
        <authorList>
            <person name="Chang Y."/>
            <person name="Wang Y."/>
            <person name="Mondo S."/>
            <person name="Ahrendt S."/>
            <person name="Andreopoulos W."/>
            <person name="Barry K."/>
            <person name="Beard J."/>
            <person name="Benny G.L."/>
            <person name="Blankenship S."/>
            <person name="Bonito G."/>
            <person name="Cuomo C."/>
            <person name="Desiro A."/>
            <person name="Gervers K.A."/>
            <person name="Hundley H."/>
            <person name="Kuo A."/>
            <person name="LaButti K."/>
            <person name="Lang B.F."/>
            <person name="Lipzen A."/>
            <person name="O'Donnell K."/>
            <person name="Pangilinan J."/>
            <person name="Reynolds N."/>
            <person name="Sandor L."/>
            <person name="Smith M.E."/>
            <person name="Tsang A."/>
            <person name="Grigoriev I.V."/>
            <person name="Stajich J.E."/>
            <person name="Spatafora J.W."/>
        </authorList>
    </citation>
    <scope>NUCLEOTIDE SEQUENCE</scope>
    <source>
        <strain evidence="6">RSA 2281</strain>
    </source>
</reference>
<dbReference type="PROSITE" id="PS51375">
    <property type="entry name" value="PPR"/>
    <property type="match status" value="4"/>
</dbReference>
<evidence type="ECO:0000256" key="1">
    <source>
        <dbReference type="ARBA" id="ARBA00006192"/>
    </source>
</evidence>
<gene>
    <name evidence="6" type="ORF">BDA99DRAFT_513483</name>
</gene>
<evidence type="ECO:0000256" key="4">
    <source>
        <dbReference type="ARBA" id="ARBA00044511"/>
    </source>
</evidence>
<evidence type="ECO:0000256" key="5">
    <source>
        <dbReference type="PROSITE-ProRule" id="PRU00708"/>
    </source>
</evidence>
<feature type="repeat" description="PPR" evidence="5">
    <location>
        <begin position="454"/>
        <end position="488"/>
    </location>
</feature>
<evidence type="ECO:0000313" key="6">
    <source>
        <dbReference type="EMBL" id="KAI9259525.1"/>
    </source>
</evidence>
<dbReference type="AlphaFoldDB" id="A0AAD5K7H6"/>
<reference evidence="6" key="2">
    <citation type="submission" date="2023-02" db="EMBL/GenBank/DDBJ databases">
        <authorList>
            <consortium name="DOE Joint Genome Institute"/>
            <person name="Mondo S.J."/>
            <person name="Chang Y."/>
            <person name="Wang Y."/>
            <person name="Ahrendt S."/>
            <person name="Andreopoulos W."/>
            <person name="Barry K."/>
            <person name="Beard J."/>
            <person name="Benny G.L."/>
            <person name="Blankenship S."/>
            <person name="Bonito G."/>
            <person name="Cuomo C."/>
            <person name="Desiro A."/>
            <person name="Gervers K.A."/>
            <person name="Hundley H."/>
            <person name="Kuo A."/>
            <person name="LaButti K."/>
            <person name="Lang B.F."/>
            <person name="Lipzen A."/>
            <person name="O'Donnell K."/>
            <person name="Pangilinan J."/>
            <person name="Reynolds N."/>
            <person name="Sandor L."/>
            <person name="Smith M.W."/>
            <person name="Tsang A."/>
            <person name="Grigoriev I.V."/>
            <person name="Stajich J.E."/>
            <person name="Spatafora J.W."/>
        </authorList>
    </citation>
    <scope>NUCLEOTIDE SEQUENCE</scope>
    <source>
        <strain evidence="6">RSA 2281</strain>
    </source>
</reference>
<dbReference type="Proteomes" id="UP001209540">
    <property type="component" value="Unassembled WGS sequence"/>
</dbReference>
<accession>A0AAD5K7H6</accession>
<evidence type="ECO:0008006" key="8">
    <source>
        <dbReference type="Google" id="ProtNLM"/>
    </source>
</evidence>
<name>A0AAD5K7H6_9FUNG</name>
<comment type="function">
    <text evidence="3">Regulates mitochondrial small subunit maturation by controlling 15S rRNA 5'-end processing. Localizes to the 5' precursor of the 15S rRNA in a position that is subsequently occupied by mS47 in the mature yeast mtSSU. Uses structure and sequence-specific RNA recognition, binding to a single-stranded region of the precursor and specifically recognizing bases -6 to -1. The exchange of Ccm1 for mS47 is coupled to the irreversible removal of precursor rRNA that is accompanied by conformational changes of the mitoribosomal proteins uS5m and mS26. These conformational changes signal completion of 5'-end rRNA processing through protection of the mature 5'-end of the 15S rRNA and stabilization of mS47. The removal of the 5' precursor together with the dissociation of Ccm1 may be catalyzed by the 5'-3' exoribonuclease Pet127. Involved in the specific removal of group I introns in mitochondrial encoded transcripts.</text>
</comment>
<comment type="similarity">
    <text evidence="1">Belongs to the CCM1 family.</text>
</comment>
<organism evidence="6 7">
    <name type="scientific">Phascolomyces articulosus</name>
    <dbReference type="NCBI Taxonomy" id="60185"/>
    <lineage>
        <taxon>Eukaryota</taxon>
        <taxon>Fungi</taxon>
        <taxon>Fungi incertae sedis</taxon>
        <taxon>Mucoromycota</taxon>
        <taxon>Mucoromycotina</taxon>
        <taxon>Mucoromycetes</taxon>
        <taxon>Mucorales</taxon>
        <taxon>Lichtheimiaceae</taxon>
        <taxon>Phascolomyces</taxon>
    </lineage>
</organism>
<dbReference type="Pfam" id="PF13812">
    <property type="entry name" value="PPR_3"/>
    <property type="match status" value="1"/>
</dbReference>
<feature type="repeat" description="PPR" evidence="5">
    <location>
        <begin position="384"/>
        <end position="418"/>
    </location>
</feature>
<comment type="subunit">
    <text evidence="4">Binds to mitochondrial small subunit 15S rRNA.</text>
</comment>
<dbReference type="InterPro" id="IPR011990">
    <property type="entry name" value="TPR-like_helical_dom_sf"/>
</dbReference>
<dbReference type="NCBIfam" id="TIGR00756">
    <property type="entry name" value="PPR"/>
    <property type="match status" value="3"/>
</dbReference>
<comment type="caution">
    <text evidence="6">The sequence shown here is derived from an EMBL/GenBank/DDBJ whole genome shotgun (WGS) entry which is preliminary data.</text>
</comment>
<dbReference type="InterPro" id="IPR002885">
    <property type="entry name" value="PPR_rpt"/>
</dbReference>
<dbReference type="Pfam" id="PF01535">
    <property type="entry name" value="PPR"/>
    <property type="match status" value="3"/>
</dbReference>
<feature type="repeat" description="PPR" evidence="5">
    <location>
        <begin position="562"/>
        <end position="596"/>
    </location>
</feature>
<dbReference type="EMBL" id="JAIXMP010000017">
    <property type="protein sequence ID" value="KAI9259525.1"/>
    <property type="molecule type" value="Genomic_DNA"/>
</dbReference>
<dbReference type="PANTHER" id="PTHR47447:SF17">
    <property type="entry name" value="OS12G0638900 PROTEIN"/>
    <property type="match status" value="1"/>
</dbReference>
<evidence type="ECO:0000313" key="7">
    <source>
        <dbReference type="Proteomes" id="UP001209540"/>
    </source>
</evidence>
<keyword evidence="2" id="KW-0677">Repeat</keyword>
<protein>
    <recommendedName>
        <fullName evidence="8">Mitochondrial group I intron splicing factor CCM1</fullName>
    </recommendedName>
</protein>
<evidence type="ECO:0000256" key="2">
    <source>
        <dbReference type="ARBA" id="ARBA00022737"/>
    </source>
</evidence>